<name>A0A8H7TX66_9APHY</name>
<organism evidence="1 2">
    <name type="scientific">Rhodonia placenta</name>
    <dbReference type="NCBI Taxonomy" id="104341"/>
    <lineage>
        <taxon>Eukaryota</taxon>
        <taxon>Fungi</taxon>
        <taxon>Dikarya</taxon>
        <taxon>Basidiomycota</taxon>
        <taxon>Agaricomycotina</taxon>
        <taxon>Agaricomycetes</taxon>
        <taxon>Polyporales</taxon>
        <taxon>Adustoporiaceae</taxon>
        <taxon>Rhodonia</taxon>
    </lineage>
</organism>
<evidence type="ECO:0000313" key="1">
    <source>
        <dbReference type="EMBL" id="KAF9801172.1"/>
    </source>
</evidence>
<reference evidence="1" key="1">
    <citation type="submission" date="2020-11" db="EMBL/GenBank/DDBJ databases">
        <authorList>
            <person name="Koelle M."/>
            <person name="Horta M.A.C."/>
            <person name="Nowrousian M."/>
            <person name="Ohm R.A."/>
            <person name="Benz P."/>
            <person name="Pilgard A."/>
        </authorList>
    </citation>
    <scope>NUCLEOTIDE SEQUENCE</scope>
    <source>
        <strain evidence="1">FPRL280</strain>
    </source>
</reference>
<dbReference type="EMBL" id="JADOXO010000699">
    <property type="protein sequence ID" value="KAF9801172.1"/>
    <property type="molecule type" value="Genomic_DNA"/>
</dbReference>
<dbReference type="AlphaFoldDB" id="A0A8H7TX66"/>
<proteinExistence type="predicted"/>
<reference evidence="1" key="2">
    <citation type="journal article" name="Front. Microbiol.">
        <title>Degradative Capacity of Two Strains of Rhodonia placenta: From Phenotype to Genotype.</title>
        <authorList>
            <person name="Kolle M."/>
            <person name="Horta M.A.C."/>
            <person name="Nowrousian M."/>
            <person name="Ohm R.A."/>
            <person name="Benz J.P."/>
            <person name="Pilgard A."/>
        </authorList>
    </citation>
    <scope>NUCLEOTIDE SEQUENCE</scope>
    <source>
        <strain evidence="1">FPRL280</strain>
    </source>
</reference>
<comment type="caution">
    <text evidence="1">The sequence shown here is derived from an EMBL/GenBank/DDBJ whole genome shotgun (WGS) entry which is preliminary data.</text>
</comment>
<dbReference type="Proteomes" id="UP000639403">
    <property type="component" value="Unassembled WGS sequence"/>
</dbReference>
<gene>
    <name evidence="1" type="ORF">IEO21_10195</name>
</gene>
<evidence type="ECO:0000313" key="2">
    <source>
        <dbReference type="Proteomes" id="UP000639403"/>
    </source>
</evidence>
<protein>
    <submittedName>
        <fullName evidence="1">Uncharacterized protein</fullName>
    </submittedName>
</protein>
<accession>A0A8H7TX66</accession>
<sequence length="66" mass="7363">MYVPHAFVPYGHRYARGQTRPVAVRTVVPTDVTSSGLRNFMWILLLCTACGPLDSRVSGLPCTRNR</sequence>